<keyword evidence="3" id="KW-1185">Reference proteome</keyword>
<dbReference type="EMBL" id="BGPR01013792">
    <property type="protein sequence ID" value="GBN62262.1"/>
    <property type="molecule type" value="Genomic_DNA"/>
</dbReference>
<organism evidence="2 3">
    <name type="scientific">Araneus ventricosus</name>
    <name type="common">Orbweaver spider</name>
    <name type="synonym">Epeira ventricosa</name>
    <dbReference type="NCBI Taxonomy" id="182803"/>
    <lineage>
        <taxon>Eukaryota</taxon>
        <taxon>Metazoa</taxon>
        <taxon>Ecdysozoa</taxon>
        <taxon>Arthropoda</taxon>
        <taxon>Chelicerata</taxon>
        <taxon>Arachnida</taxon>
        <taxon>Araneae</taxon>
        <taxon>Araneomorphae</taxon>
        <taxon>Entelegynae</taxon>
        <taxon>Araneoidea</taxon>
        <taxon>Araneidae</taxon>
        <taxon>Araneus</taxon>
    </lineage>
</organism>
<protein>
    <submittedName>
        <fullName evidence="2">Uncharacterized protein</fullName>
    </submittedName>
</protein>
<keyword evidence="1" id="KW-0472">Membrane</keyword>
<name>A0A4Y2QFR3_ARAVE</name>
<sequence length="140" mass="16996">MSCCFKYLRHEAVYYISFTTVLFLTTALKIWTVLHYDISLDEPFWARVKTTADVKNYHWDKHIDVLRLVRCTNTFADRKRESYSLLCLLFEIRKEHEKFPERQDYIKDIAKKCTKTFVCQLYERKIWIVTYGMHGVEYSE</sequence>
<comment type="caution">
    <text evidence="2">The sequence shown here is derived from an EMBL/GenBank/DDBJ whole genome shotgun (WGS) entry which is preliminary data.</text>
</comment>
<dbReference type="Proteomes" id="UP000499080">
    <property type="component" value="Unassembled WGS sequence"/>
</dbReference>
<keyword evidence="1" id="KW-0812">Transmembrane</keyword>
<evidence type="ECO:0000313" key="3">
    <source>
        <dbReference type="Proteomes" id="UP000499080"/>
    </source>
</evidence>
<keyword evidence="1" id="KW-1133">Transmembrane helix</keyword>
<gene>
    <name evidence="2" type="ORF">AVEN_136480_1</name>
</gene>
<evidence type="ECO:0000256" key="1">
    <source>
        <dbReference type="SAM" id="Phobius"/>
    </source>
</evidence>
<dbReference type="AlphaFoldDB" id="A0A4Y2QFR3"/>
<accession>A0A4Y2QFR3</accession>
<evidence type="ECO:0000313" key="2">
    <source>
        <dbReference type="EMBL" id="GBN62262.1"/>
    </source>
</evidence>
<reference evidence="2 3" key="1">
    <citation type="journal article" date="2019" name="Sci. Rep.">
        <title>Orb-weaving spider Araneus ventricosus genome elucidates the spidroin gene catalogue.</title>
        <authorList>
            <person name="Kono N."/>
            <person name="Nakamura H."/>
            <person name="Ohtoshi R."/>
            <person name="Moran D.A.P."/>
            <person name="Shinohara A."/>
            <person name="Yoshida Y."/>
            <person name="Fujiwara M."/>
            <person name="Mori M."/>
            <person name="Tomita M."/>
            <person name="Arakawa K."/>
        </authorList>
    </citation>
    <scope>NUCLEOTIDE SEQUENCE [LARGE SCALE GENOMIC DNA]</scope>
</reference>
<proteinExistence type="predicted"/>
<feature type="transmembrane region" description="Helical" evidence="1">
    <location>
        <begin position="12"/>
        <end position="34"/>
    </location>
</feature>